<dbReference type="AlphaFoldDB" id="A0A4C1WED8"/>
<dbReference type="PANTHER" id="PTHR19303">
    <property type="entry name" value="TRANSPOSON"/>
    <property type="match status" value="1"/>
</dbReference>
<dbReference type="EMBL" id="BGZK01000552">
    <property type="protein sequence ID" value="GBP49756.1"/>
    <property type="molecule type" value="Genomic_DNA"/>
</dbReference>
<dbReference type="GO" id="GO:0003677">
    <property type="term" value="F:DNA binding"/>
    <property type="evidence" value="ECO:0007669"/>
    <property type="project" value="UniProtKB-KW"/>
</dbReference>
<keyword evidence="2" id="KW-0238">DNA-binding</keyword>
<sequence length="298" mass="34000">MEILTGTISDANVCVYMFVFYKLKIGSNFKHSKSTRLHLNDRLKSLDILYNSRDIAVSSEQKWEKISDVGKRFGFSRSTVSTIWKTKKNSQAESEGKSCKKLKKPKYEDLDQAILSWFHQQRQNNMPISGPLVKAKAENFAEELGLAAFKASEGWLGKFKQRHHINYGKISGEARSVDTNMTHDWINKVWSKFKEKYAPSDIFNADEAGIFYKLTPDKTLKFKGEKCVGGKLSKERITVLVAANMDGTEKRKLMVIGKSKNPRCFKNITKLPVTYKANKSAWMTSQLLKKKCESGMQN</sequence>
<dbReference type="Pfam" id="PF03184">
    <property type="entry name" value="DDE_1"/>
    <property type="match status" value="1"/>
</dbReference>
<evidence type="ECO:0000313" key="5">
    <source>
        <dbReference type="Proteomes" id="UP000299102"/>
    </source>
</evidence>
<dbReference type="InterPro" id="IPR050863">
    <property type="entry name" value="CenT-Element_Derived"/>
</dbReference>
<reference evidence="4 5" key="1">
    <citation type="journal article" date="2019" name="Commun. Biol.">
        <title>The bagworm genome reveals a unique fibroin gene that provides high tensile strength.</title>
        <authorList>
            <person name="Kono N."/>
            <person name="Nakamura H."/>
            <person name="Ohtoshi R."/>
            <person name="Tomita M."/>
            <person name="Numata K."/>
            <person name="Arakawa K."/>
        </authorList>
    </citation>
    <scope>NUCLEOTIDE SEQUENCE [LARGE SCALE GENOMIC DNA]</scope>
</reference>
<feature type="domain" description="HTH CENPB-type" evidence="3">
    <location>
        <begin position="98"/>
        <end position="169"/>
    </location>
</feature>
<keyword evidence="5" id="KW-1185">Reference proteome</keyword>
<dbReference type="SUPFAM" id="SSF46689">
    <property type="entry name" value="Homeodomain-like"/>
    <property type="match status" value="1"/>
</dbReference>
<dbReference type="SMART" id="SM00674">
    <property type="entry name" value="CENPB"/>
    <property type="match status" value="1"/>
</dbReference>
<dbReference type="GO" id="GO:0005634">
    <property type="term" value="C:nucleus"/>
    <property type="evidence" value="ECO:0007669"/>
    <property type="project" value="UniProtKB-SubCell"/>
</dbReference>
<dbReference type="InterPro" id="IPR004875">
    <property type="entry name" value="DDE_SF_endonuclease_dom"/>
</dbReference>
<dbReference type="PANTHER" id="PTHR19303:SF73">
    <property type="entry name" value="PROTEIN PDC2"/>
    <property type="match status" value="1"/>
</dbReference>
<proteinExistence type="predicted"/>
<protein>
    <submittedName>
        <fullName evidence="4">Tigger transposable element-derived protein 4</fullName>
    </submittedName>
</protein>
<dbReference type="OrthoDB" id="125347at2759"/>
<name>A0A4C1WED8_EUMVA</name>
<dbReference type="Pfam" id="PF03221">
    <property type="entry name" value="HTH_Tnp_Tc5"/>
    <property type="match status" value="1"/>
</dbReference>
<gene>
    <name evidence="4" type="primary">TIGD4</name>
    <name evidence="4" type="ORF">EVAR_81375_1</name>
</gene>
<comment type="caution">
    <text evidence="4">The sequence shown here is derived from an EMBL/GenBank/DDBJ whole genome shotgun (WGS) entry which is preliminary data.</text>
</comment>
<dbReference type="STRING" id="151549.A0A4C1WED8"/>
<evidence type="ECO:0000259" key="3">
    <source>
        <dbReference type="PROSITE" id="PS51253"/>
    </source>
</evidence>
<dbReference type="PROSITE" id="PS51253">
    <property type="entry name" value="HTH_CENPB"/>
    <property type="match status" value="1"/>
</dbReference>
<evidence type="ECO:0000256" key="1">
    <source>
        <dbReference type="ARBA" id="ARBA00004123"/>
    </source>
</evidence>
<dbReference type="Gene3D" id="1.10.10.60">
    <property type="entry name" value="Homeodomain-like"/>
    <property type="match status" value="2"/>
</dbReference>
<comment type="subcellular location">
    <subcellularLocation>
        <location evidence="1">Nucleus</location>
    </subcellularLocation>
</comment>
<evidence type="ECO:0000256" key="2">
    <source>
        <dbReference type="ARBA" id="ARBA00023125"/>
    </source>
</evidence>
<evidence type="ECO:0000313" key="4">
    <source>
        <dbReference type="EMBL" id="GBP49756.1"/>
    </source>
</evidence>
<accession>A0A4C1WED8</accession>
<organism evidence="4 5">
    <name type="scientific">Eumeta variegata</name>
    <name type="common">Bagworm moth</name>
    <name type="synonym">Eumeta japonica</name>
    <dbReference type="NCBI Taxonomy" id="151549"/>
    <lineage>
        <taxon>Eukaryota</taxon>
        <taxon>Metazoa</taxon>
        <taxon>Ecdysozoa</taxon>
        <taxon>Arthropoda</taxon>
        <taxon>Hexapoda</taxon>
        <taxon>Insecta</taxon>
        <taxon>Pterygota</taxon>
        <taxon>Neoptera</taxon>
        <taxon>Endopterygota</taxon>
        <taxon>Lepidoptera</taxon>
        <taxon>Glossata</taxon>
        <taxon>Ditrysia</taxon>
        <taxon>Tineoidea</taxon>
        <taxon>Psychidae</taxon>
        <taxon>Oiketicinae</taxon>
        <taxon>Eumeta</taxon>
    </lineage>
</organism>
<dbReference type="InterPro" id="IPR006600">
    <property type="entry name" value="HTH_CenpB_DNA-bd_dom"/>
</dbReference>
<dbReference type="InterPro" id="IPR009057">
    <property type="entry name" value="Homeodomain-like_sf"/>
</dbReference>
<dbReference type="Proteomes" id="UP000299102">
    <property type="component" value="Unassembled WGS sequence"/>
</dbReference>